<feature type="domain" description="HTH tetR-type" evidence="5">
    <location>
        <begin position="2"/>
        <end position="62"/>
    </location>
</feature>
<keyword evidence="7" id="KW-1185">Reference proteome</keyword>
<reference evidence="7" key="1">
    <citation type="submission" date="2019-07" db="EMBL/GenBank/DDBJ databases">
        <title>Chitinimonas sp. nov., isolated from Ny-Alesund, arctica soil.</title>
        <authorList>
            <person name="Xu Q."/>
            <person name="Peng F."/>
        </authorList>
    </citation>
    <scope>NUCLEOTIDE SEQUENCE [LARGE SCALE GENOMIC DNA]</scope>
    <source>
        <strain evidence="7">R3-44</strain>
    </source>
</reference>
<dbReference type="GO" id="GO:0003677">
    <property type="term" value="F:DNA binding"/>
    <property type="evidence" value="ECO:0007669"/>
    <property type="project" value="UniProtKB-UniRule"/>
</dbReference>
<evidence type="ECO:0000313" key="7">
    <source>
        <dbReference type="Proteomes" id="UP000317550"/>
    </source>
</evidence>
<dbReference type="InterPro" id="IPR001647">
    <property type="entry name" value="HTH_TetR"/>
</dbReference>
<dbReference type="Gene3D" id="1.10.357.10">
    <property type="entry name" value="Tetracycline Repressor, domain 2"/>
    <property type="match status" value="1"/>
</dbReference>
<dbReference type="InterPro" id="IPR011075">
    <property type="entry name" value="TetR_C"/>
</dbReference>
<dbReference type="AlphaFoldDB" id="A0A516SFZ0"/>
<dbReference type="Pfam" id="PF00440">
    <property type="entry name" value="TetR_N"/>
    <property type="match status" value="1"/>
</dbReference>
<dbReference type="RefSeq" id="WP_144278468.1">
    <property type="nucleotide sequence ID" value="NZ_CP041730.1"/>
</dbReference>
<name>A0A516SFZ0_9NEIS</name>
<dbReference type="PROSITE" id="PS50977">
    <property type="entry name" value="HTH_TETR_2"/>
    <property type="match status" value="1"/>
</dbReference>
<organism evidence="6 7">
    <name type="scientific">Chitinimonas arctica</name>
    <dbReference type="NCBI Taxonomy" id="2594795"/>
    <lineage>
        <taxon>Bacteria</taxon>
        <taxon>Pseudomonadati</taxon>
        <taxon>Pseudomonadota</taxon>
        <taxon>Betaproteobacteria</taxon>
        <taxon>Neisseriales</taxon>
        <taxon>Chitinibacteraceae</taxon>
        <taxon>Chitinimonas</taxon>
    </lineage>
</organism>
<dbReference type="InterPro" id="IPR036271">
    <property type="entry name" value="Tet_transcr_reg_TetR-rel_C_sf"/>
</dbReference>
<proteinExistence type="predicted"/>
<evidence type="ECO:0000313" key="6">
    <source>
        <dbReference type="EMBL" id="QDQ27075.1"/>
    </source>
</evidence>
<evidence type="ECO:0000256" key="2">
    <source>
        <dbReference type="ARBA" id="ARBA00023125"/>
    </source>
</evidence>
<dbReference type="SUPFAM" id="SSF46689">
    <property type="entry name" value="Homeodomain-like"/>
    <property type="match status" value="1"/>
</dbReference>
<sequence>MNDTAKRILDLAEALWLERGFNGFSYQHLAEPLGMKNAAIHYHYPGKADLGVALVARFRRRFQRTVEQYAATTTDPWVKLEWYVDVLTLNYADSERLCPTGMLAAEWATLPAAVQEEARGFMRELYQWCAAVLHEGVAGGHFRFAGSCEDKAATLLATLQGGLQLARFEPSWLDAIKKQLRLDLGARGAM</sequence>
<feature type="DNA-binding region" description="H-T-H motif" evidence="4">
    <location>
        <begin position="25"/>
        <end position="44"/>
    </location>
</feature>
<keyword evidence="2 4" id="KW-0238">DNA-binding</keyword>
<keyword evidence="3" id="KW-0804">Transcription</keyword>
<dbReference type="OrthoDB" id="3196926at2"/>
<dbReference type="Pfam" id="PF16925">
    <property type="entry name" value="TetR_C_13"/>
    <property type="match status" value="1"/>
</dbReference>
<accession>A0A516SFZ0</accession>
<dbReference type="PANTHER" id="PTHR47506">
    <property type="entry name" value="TRANSCRIPTIONAL REGULATORY PROTEIN"/>
    <property type="match status" value="1"/>
</dbReference>
<evidence type="ECO:0000256" key="4">
    <source>
        <dbReference type="PROSITE-ProRule" id="PRU00335"/>
    </source>
</evidence>
<gene>
    <name evidence="6" type="ORF">FNU76_12275</name>
</gene>
<evidence type="ECO:0000259" key="5">
    <source>
        <dbReference type="PROSITE" id="PS50977"/>
    </source>
</evidence>
<keyword evidence="1" id="KW-0805">Transcription regulation</keyword>
<dbReference type="SUPFAM" id="SSF48498">
    <property type="entry name" value="Tetracyclin repressor-like, C-terminal domain"/>
    <property type="match status" value="1"/>
</dbReference>
<dbReference type="Proteomes" id="UP000317550">
    <property type="component" value="Chromosome"/>
</dbReference>
<dbReference type="PRINTS" id="PR00455">
    <property type="entry name" value="HTHTETR"/>
</dbReference>
<dbReference type="KEGG" id="cari:FNU76_12275"/>
<protein>
    <submittedName>
        <fullName evidence="6">TetR/AcrR family transcriptional regulator</fullName>
    </submittedName>
</protein>
<evidence type="ECO:0000256" key="3">
    <source>
        <dbReference type="ARBA" id="ARBA00023163"/>
    </source>
</evidence>
<dbReference type="EMBL" id="CP041730">
    <property type="protein sequence ID" value="QDQ27075.1"/>
    <property type="molecule type" value="Genomic_DNA"/>
</dbReference>
<dbReference type="PANTHER" id="PTHR47506:SF1">
    <property type="entry name" value="HTH-TYPE TRANSCRIPTIONAL REGULATOR YJDC"/>
    <property type="match status" value="1"/>
</dbReference>
<evidence type="ECO:0000256" key="1">
    <source>
        <dbReference type="ARBA" id="ARBA00023015"/>
    </source>
</evidence>
<dbReference type="InterPro" id="IPR009057">
    <property type="entry name" value="Homeodomain-like_sf"/>
</dbReference>